<dbReference type="AlphaFoldDB" id="A0A8H3HB72"/>
<accession>A0A8H3HB72</accession>
<evidence type="ECO:0000313" key="2">
    <source>
        <dbReference type="Proteomes" id="UP000663843"/>
    </source>
</evidence>
<reference evidence="1" key="1">
    <citation type="submission" date="2021-01" db="EMBL/GenBank/DDBJ databases">
        <authorList>
            <person name="Kaushik A."/>
        </authorList>
    </citation>
    <scope>NUCLEOTIDE SEQUENCE</scope>
    <source>
        <strain evidence="1">AG2-2IIIB</strain>
    </source>
</reference>
<gene>
    <name evidence="1" type="ORF">RDB_LOCUS135937</name>
</gene>
<organism evidence="1 2">
    <name type="scientific">Rhizoctonia solani</name>
    <dbReference type="NCBI Taxonomy" id="456999"/>
    <lineage>
        <taxon>Eukaryota</taxon>
        <taxon>Fungi</taxon>
        <taxon>Dikarya</taxon>
        <taxon>Basidiomycota</taxon>
        <taxon>Agaricomycotina</taxon>
        <taxon>Agaricomycetes</taxon>
        <taxon>Cantharellales</taxon>
        <taxon>Ceratobasidiaceae</taxon>
        <taxon>Rhizoctonia</taxon>
    </lineage>
</organism>
<evidence type="ECO:0000313" key="1">
    <source>
        <dbReference type="EMBL" id="CAE6497453.1"/>
    </source>
</evidence>
<proteinExistence type="predicted"/>
<protein>
    <recommendedName>
        <fullName evidence="3">HNH nuclease domain-containing protein</fullName>
    </recommendedName>
</protein>
<name>A0A8H3HB72_9AGAM</name>
<evidence type="ECO:0008006" key="3">
    <source>
        <dbReference type="Google" id="ProtNLM"/>
    </source>
</evidence>
<dbReference type="EMBL" id="CAJMWT010004859">
    <property type="protein sequence ID" value="CAE6497453.1"/>
    <property type="molecule type" value="Genomic_DNA"/>
</dbReference>
<feature type="non-terminal residue" evidence="1">
    <location>
        <position position="287"/>
    </location>
</feature>
<sequence length="287" mass="31742">MTEWNPNAPEILDKYIPQTPKDPTERLLRALVVHAPTERGRQNVCDDILKCGGAAATGESHLSERLYEIGQYYVSALLVPMLQGDRITRDGWVDLKLENINPESTIDPTLIEEAKRDVKKTKALALVRDDYQCVICGLHDILVYKNQPIQDVPGVPTTAAPILPFHLGRSGESTAFWAALSKFSGMDVANMLCGDNINRLGNVLTITPDDHGLFSGLCGWLEAVEGMEDTYRVCAGRHLFALPIGKVITLTSTRPELELPDPRLIAIHAAIAKVTWSSDTRTYLDRI</sequence>
<comment type="caution">
    <text evidence="1">The sequence shown here is derived from an EMBL/GenBank/DDBJ whole genome shotgun (WGS) entry which is preliminary data.</text>
</comment>
<dbReference type="Proteomes" id="UP000663843">
    <property type="component" value="Unassembled WGS sequence"/>
</dbReference>